<dbReference type="GO" id="GO:0016853">
    <property type="term" value="F:isomerase activity"/>
    <property type="evidence" value="ECO:0007669"/>
    <property type="project" value="UniProtKB-KW"/>
</dbReference>
<feature type="active site" evidence="3">
    <location>
        <position position="48"/>
    </location>
</feature>
<organism evidence="4 5">
    <name type="scientific">Echinicola pacifica</name>
    <dbReference type="NCBI Taxonomy" id="346377"/>
    <lineage>
        <taxon>Bacteria</taxon>
        <taxon>Pseudomonadati</taxon>
        <taxon>Bacteroidota</taxon>
        <taxon>Cytophagia</taxon>
        <taxon>Cytophagales</taxon>
        <taxon>Cyclobacteriaceae</taxon>
        <taxon>Echinicola</taxon>
    </lineage>
</organism>
<evidence type="ECO:0000313" key="4">
    <source>
        <dbReference type="EMBL" id="GGZ31620.1"/>
    </source>
</evidence>
<proteinExistence type="inferred from homology"/>
<dbReference type="Gene3D" id="3.10.310.10">
    <property type="entry name" value="Diaminopimelate Epimerase, Chain A, domain 1"/>
    <property type="match status" value="2"/>
</dbReference>
<gene>
    <name evidence="4" type="ORF">GCM10007049_26050</name>
</gene>
<comment type="caution">
    <text evidence="4">The sequence shown here is derived from an EMBL/GenBank/DDBJ whole genome shotgun (WGS) entry which is preliminary data.</text>
</comment>
<evidence type="ECO:0000256" key="1">
    <source>
        <dbReference type="ARBA" id="ARBA00008270"/>
    </source>
</evidence>
<protein>
    <submittedName>
        <fullName evidence="4">Isomerase</fullName>
    </submittedName>
</protein>
<dbReference type="PIRSF" id="PIRSF016184">
    <property type="entry name" value="PhzC_PhzF"/>
    <property type="match status" value="1"/>
</dbReference>
<dbReference type="RefSeq" id="WP_044202717.1">
    <property type="nucleotide sequence ID" value="NZ_BMWX01000004.1"/>
</dbReference>
<evidence type="ECO:0000256" key="3">
    <source>
        <dbReference type="PIRSR" id="PIRSR016184-1"/>
    </source>
</evidence>
<accession>A0A918UT91</accession>
<dbReference type="SUPFAM" id="SSF54506">
    <property type="entry name" value="Diaminopimelate epimerase-like"/>
    <property type="match status" value="1"/>
</dbReference>
<sequence>MSTPLPIVTIDAFTDTPFCGNPAAICLLPGPLAEEGMQLIAAEMNLSETAFLEQKGPNVFGLRWFTPEKEVDLCGHATLASAYMLYMEEVVEEDQEIIFQTKSGDLKVKMEGEEIAMDFPLLETKTGVHPFFKNDFFGQRIIGSASLKGNWILELESFHSLEYVEPEFGVLAMHSEQGIIITAKGDEHYDIYSRYFAPNLGINEDPVTGFAHCALVDYWHKKEGNTSFHAYQASKREGEMKLELKGDRVKILGRAVKIFEGFLEV</sequence>
<dbReference type="Pfam" id="PF02567">
    <property type="entry name" value="PhzC-PhzF"/>
    <property type="match status" value="1"/>
</dbReference>
<reference evidence="4" key="1">
    <citation type="journal article" date="2014" name="Int. J. Syst. Evol. Microbiol.">
        <title>Complete genome sequence of Corynebacterium casei LMG S-19264T (=DSM 44701T), isolated from a smear-ripened cheese.</title>
        <authorList>
            <consortium name="US DOE Joint Genome Institute (JGI-PGF)"/>
            <person name="Walter F."/>
            <person name="Albersmeier A."/>
            <person name="Kalinowski J."/>
            <person name="Ruckert C."/>
        </authorList>
    </citation>
    <scope>NUCLEOTIDE SEQUENCE</scope>
    <source>
        <strain evidence="4">KCTC 12368</strain>
    </source>
</reference>
<dbReference type="Proteomes" id="UP000619457">
    <property type="component" value="Unassembled WGS sequence"/>
</dbReference>
<name>A0A918UT91_9BACT</name>
<evidence type="ECO:0000313" key="5">
    <source>
        <dbReference type="Proteomes" id="UP000619457"/>
    </source>
</evidence>
<dbReference type="InterPro" id="IPR003719">
    <property type="entry name" value="Phenazine_PhzF-like"/>
</dbReference>
<evidence type="ECO:0000256" key="2">
    <source>
        <dbReference type="ARBA" id="ARBA00023235"/>
    </source>
</evidence>
<dbReference type="PANTHER" id="PTHR13774">
    <property type="entry name" value="PHENAZINE BIOSYNTHESIS PROTEIN"/>
    <property type="match status" value="1"/>
</dbReference>
<dbReference type="NCBIfam" id="TIGR00654">
    <property type="entry name" value="PhzF_family"/>
    <property type="match status" value="1"/>
</dbReference>
<reference evidence="4" key="2">
    <citation type="submission" date="2020-09" db="EMBL/GenBank/DDBJ databases">
        <authorList>
            <person name="Sun Q."/>
            <person name="Kim S."/>
        </authorList>
    </citation>
    <scope>NUCLEOTIDE SEQUENCE</scope>
    <source>
        <strain evidence="4">KCTC 12368</strain>
    </source>
</reference>
<dbReference type="AlphaFoldDB" id="A0A918UT91"/>
<keyword evidence="5" id="KW-1185">Reference proteome</keyword>
<dbReference type="GO" id="GO:0005737">
    <property type="term" value="C:cytoplasm"/>
    <property type="evidence" value="ECO:0007669"/>
    <property type="project" value="TreeGrafter"/>
</dbReference>
<comment type="similarity">
    <text evidence="1">Belongs to the PhzF family.</text>
</comment>
<dbReference type="EMBL" id="BMWX01000004">
    <property type="protein sequence ID" value="GGZ31620.1"/>
    <property type="molecule type" value="Genomic_DNA"/>
</dbReference>
<dbReference type="PANTHER" id="PTHR13774:SF17">
    <property type="entry name" value="PHENAZINE BIOSYNTHESIS-LIKE DOMAIN-CONTAINING PROTEIN"/>
    <property type="match status" value="1"/>
</dbReference>
<keyword evidence="2 4" id="KW-0413">Isomerase</keyword>